<dbReference type="Gene3D" id="3.40.50.720">
    <property type="entry name" value="NAD(P)-binding Rossmann-like Domain"/>
    <property type="match status" value="1"/>
</dbReference>
<dbReference type="EMBL" id="VIWT01000005">
    <property type="protein sequence ID" value="TWF73874.1"/>
    <property type="molecule type" value="Genomic_DNA"/>
</dbReference>
<dbReference type="PANTHER" id="PTHR43162">
    <property type="match status" value="1"/>
</dbReference>
<dbReference type="InterPro" id="IPR036291">
    <property type="entry name" value="NAD(P)-bd_dom_sf"/>
</dbReference>
<dbReference type="RefSeq" id="WP_145910784.1">
    <property type="nucleotide sequence ID" value="NZ_BAAAMZ010000001.1"/>
</dbReference>
<evidence type="ECO:0000313" key="3">
    <source>
        <dbReference type="Proteomes" id="UP000317940"/>
    </source>
</evidence>
<dbReference type="OrthoDB" id="3250520at2"/>
<reference evidence="2 3" key="1">
    <citation type="submission" date="2019-06" db="EMBL/GenBank/DDBJ databases">
        <title>Sequencing the genomes of 1000 actinobacteria strains.</title>
        <authorList>
            <person name="Klenk H.-P."/>
        </authorList>
    </citation>
    <scope>NUCLEOTIDE SEQUENCE [LARGE SCALE GENOMIC DNA]</scope>
    <source>
        <strain evidence="2 3">DSM 44826</strain>
    </source>
</reference>
<dbReference type="InterPro" id="IPR008030">
    <property type="entry name" value="NmrA-like"/>
</dbReference>
<dbReference type="InterPro" id="IPR051604">
    <property type="entry name" value="Ergot_Alk_Oxidoreductase"/>
</dbReference>
<feature type="domain" description="NmrA-like" evidence="1">
    <location>
        <begin position="2"/>
        <end position="235"/>
    </location>
</feature>
<accession>A0A561SG70</accession>
<gene>
    <name evidence="2" type="ORF">FHX73_15501</name>
</gene>
<organism evidence="2 3">
    <name type="scientific">Kitasatospora viridis</name>
    <dbReference type="NCBI Taxonomy" id="281105"/>
    <lineage>
        <taxon>Bacteria</taxon>
        <taxon>Bacillati</taxon>
        <taxon>Actinomycetota</taxon>
        <taxon>Actinomycetes</taxon>
        <taxon>Kitasatosporales</taxon>
        <taxon>Streptomycetaceae</taxon>
        <taxon>Kitasatospora</taxon>
    </lineage>
</organism>
<evidence type="ECO:0000259" key="1">
    <source>
        <dbReference type="Pfam" id="PF05368"/>
    </source>
</evidence>
<protein>
    <submittedName>
        <fullName evidence="2">Uncharacterized protein YbjT (DUF2867 family)</fullName>
    </submittedName>
</protein>
<dbReference type="SUPFAM" id="SSF51735">
    <property type="entry name" value="NAD(P)-binding Rossmann-fold domains"/>
    <property type="match status" value="1"/>
</dbReference>
<proteinExistence type="predicted"/>
<dbReference type="Gene3D" id="3.90.25.10">
    <property type="entry name" value="UDP-galactose 4-epimerase, domain 1"/>
    <property type="match status" value="1"/>
</dbReference>
<dbReference type="AlphaFoldDB" id="A0A561SG70"/>
<name>A0A561SG70_9ACTN</name>
<comment type="caution">
    <text evidence="2">The sequence shown here is derived from an EMBL/GenBank/DDBJ whole genome shotgun (WGS) entry which is preliminary data.</text>
</comment>
<dbReference type="PANTHER" id="PTHR43162:SF1">
    <property type="entry name" value="PRESTALK A DIFFERENTIATION PROTEIN A"/>
    <property type="match status" value="1"/>
</dbReference>
<evidence type="ECO:0000313" key="2">
    <source>
        <dbReference type="EMBL" id="TWF73874.1"/>
    </source>
</evidence>
<dbReference type="Proteomes" id="UP000317940">
    <property type="component" value="Unassembled WGS sequence"/>
</dbReference>
<keyword evidence="3" id="KW-1185">Reference proteome</keyword>
<dbReference type="Pfam" id="PF05368">
    <property type="entry name" value="NmrA"/>
    <property type="match status" value="1"/>
</dbReference>
<sequence length="277" mass="29106">METILVLGGTGTTGRRIARRLRAAGHPVRTASRSGGEAHLDLGAPTTWGPALDGAAALYLLEPDLHAADPQERIPRLVTEAVAAGVRRLVLLSAHGVGAADDGHPLKTAERAVRESGVGWTVLRPDWFAQNFSETFWLPDVLTGTVALPVGAGRTPFVDAEDIAEVAAAALTDDRHAGQTYDLTGPRELGFAEAVELITAATGRTVRHLDVSPEAYTEQLVAHGAPVAVARTLTGLLTQVREGRNPGAADGVQRALGRPARSFEEFVSEAAAAGRWS</sequence>